<keyword evidence="2" id="KW-1185">Reference proteome</keyword>
<gene>
    <name evidence="1" type="ORF">XA3_00820</name>
</gene>
<evidence type="ECO:0000313" key="1">
    <source>
        <dbReference type="EMBL" id="BDR57641.1"/>
    </source>
</evidence>
<name>A0AAU9D596_9LACO</name>
<organism evidence="1 2">
    <name type="scientific">Xylocopilactobacillus apicola</name>
    <dbReference type="NCBI Taxonomy" id="2932184"/>
    <lineage>
        <taxon>Bacteria</taxon>
        <taxon>Bacillati</taxon>
        <taxon>Bacillota</taxon>
        <taxon>Bacilli</taxon>
        <taxon>Lactobacillales</taxon>
        <taxon>Lactobacillaceae</taxon>
        <taxon>Xylocopilactobacillus</taxon>
    </lineage>
</organism>
<dbReference type="EMBL" id="AP026802">
    <property type="protein sequence ID" value="BDR57641.1"/>
    <property type="molecule type" value="Genomic_DNA"/>
</dbReference>
<protein>
    <recommendedName>
        <fullName evidence="3">DNA-binding protein</fullName>
    </recommendedName>
</protein>
<dbReference type="AlphaFoldDB" id="A0AAU9D596"/>
<reference evidence="1 2" key="1">
    <citation type="journal article" date="2023" name="Microbiol. Spectr.">
        <title>Symbiosis of Carpenter Bees with Uncharacterized Lactic Acid Bacteria Showing NAD Auxotrophy.</title>
        <authorList>
            <person name="Kawasaki S."/>
            <person name="Ozawa K."/>
            <person name="Mori T."/>
            <person name="Yamamoto A."/>
            <person name="Ito M."/>
            <person name="Ohkuma M."/>
            <person name="Sakamoto M."/>
            <person name="Matsutani M."/>
        </authorList>
    </citation>
    <scope>NUCLEOTIDE SEQUENCE [LARGE SCALE GENOMIC DNA]</scope>
    <source>
        <strain evidence="1 2">XA3</strain>
    </source>
</reference>
<accession>A0AAU9D596</accession>
<proteinExistence type="predicted"/>
<dbReference type="Proteomes" id="UP001321861">
    <property type="component" value="Chromosome"/>
</dbReference>
<sequence>MREIPRKSDLIKKIQNLISGHESRKTVSEWAFDIYNDDSLRISDPMISNYLEMLGAVDLPSSDRNYLYTESDFREWISELNCS</sequence>
<dbReference type="KEGG" id="xap:XA3_00820"/>
<evidence type="ECO:0000313" key="2">
    <source>
        <dbReference type="Proteomes" id="UP001321861"/>
    </source>
</evidence>
<evidence type="ECO:0008006" key="3">
    <source>
        <dbReference type="Google" id="ProtNLM"/>
    </source>
</evidence>